<evidence type="ECO:0000259" key="1">
    <source>
        <dbReference type="PROSITE" id="PS50075"/>
    </source>
</evidence>
<dbReference type="Proteomes" id="UP001239626">
    <property type="component" value="Unassembled WGS sequence"/>
</dbReference>
<dbReference type="PROSITE" id="PS50075">
    <property type="entry name" value="CARRIER"/>
    <property type="match status" value="1"/>
</dbReference>
<sequence>MTDATLEGVKGIVVTTLGIEDRAATLTASSPLFGAVPELDSLGVLEVVTNLESHFAITIDDEEFSGEIFETLGSLAEFVEGKLPSA</sequence>
<dbReference type="Gene3D" id="1.10.1200.10">
    <property type="entry name" value="ACP-like"/>
    <property type="match status" value="1"/>
</dbReference>
<evidence type="ECO:0000313" key="2">
    <source>
        <dbReference type="EMBL" id="MDQ0371971.1"/>
    </source>
</evidence>
<gene>
    <name evidence="2" type="ORF">J2X26_000268</name>
</gene>
<reference evidence="2 3" key="1">
    <citation type="submission" date="2023-07" db="EMBL/GenBank/DDBJ databases">
        <title>Sorghum-associated microbial communities from plants grown in Nebraska, USA.</title>
        <authorList>
            <person name="Schachtman D."/>
        </authorList>
    </citation>
    <scope>NUCLEOTIDE SEQUENCE [LARGE SCALE GENOMIC DNA]</scope>
    <source>
        <strain evidence="2 3">BE332</strain>
    </source>
</reference>
<dbReference type="Pfam" id="PF00550">
    <property type="entry name" value="PP-binding"/>
    <property type="match status" value="1"/>
</dbReference>
<comment type="caution">
    <text evidence="2">The sequence shown here is derived from an EMBL/GenBank/DDBJ whole genome shotgun (WGS) entry which is preliminary data.</text>
</comment>
<dbReference type="SUPFAM" id="SSF47336">
    <property type="entry name" value="ACP-like"/>
    <property type="match status" value="1"/>
</dbReference>
<protein>
    <submittedName>
        <fullName evidence="2">Acyl carrier protein</fullName>
    </submittedName>
</protein>
<keyword evidence="3" id="KW-1185">Reference proteome</keyword>
<evidence type="ECO:0000313" key="3">
    <source>
        <dbReference type="Proteomes" id="UP001239626"/>
    </source>
</evidence>
<accession>A0ABU0E9M9</accession>
<dbReference type="EMBL" id="JAUSVB010000001">
    <property type="protein sequence ID" value="MDQ0371971.1"/>
    <property type="molecule type" value="Genomic_DNA"/>
</dbReference>
<dbReference type="RefSeq" id="WP_307489157.1">
    <property type="nucleotide sequence ID" value="NZ_JAUSVB010000001.1"/>
</dbReference>
<organism evidence="2 3">
    <name type="scientific">Cellulomonas humilata</name>
    <dbReference type="NCBI Taxonomy" id="144055"/>
    <lineage>
        <taxon>Bacteria</taxon>
        <taxon>Bacillati</taxon>
        <taxon>Actinomycetota</taxon>
        <taxon>Actinomycetes</taxon>
        <taxon>Micrococcales</taxon>
        <taxon>Cellulomonadaceae</taxon>
        <taxon>Cellulomonas</taxon>
    </lineage>
</organism>
<dbReference type="InterPro" id="IPR009081">
    <property type="entry name" value="PP-bd_ACP"/>
</dbReference>
<feature type="domain" description="Carrier" evidence="1">
    <location>
        <begin position="3"/>
        <end position="83"/>
    </location>
</feature>
<proteinExistence type="predicted"/>
<name>A0ABU0E9M9_9CELL</name>
<dbReference type="InterPro" id="IPR036736">
    <property type="entry name" value="ACP-like_sf"/>
</dbReference>